<evidence type="ECO:0000256" key="4">
    <source>
        <dbReference type="ARBA" id="ARBA00022692"/>
    </source>
</evidence>
<keyword evidence="10" id="KW-1185">Reference proteome</keyword>
<dbReference type="Proteomes" id="UP000198405">
    <property type="component" value="Unassembled WGS sequence"/>
</dbReference>
<evidence type="ECO:0000313" key="9">
    <source>
        <dbReference type="EMBL" id="SNR77581.1"/>
    </source>
</evidence>
<evidence type="ECO:0000256" key="1">
    <source>
        <dbReference type="ARBA" id="ARBA00004651"/>
    </source>
</evidence>
<feature type="transmembrane region" description="Helical" evidence="7">
    <location>
        <begin position="6"/>
        <end position="24"/>
    </location>
</feature>
<dbReference type="OrthoDB" id="9791874at2"/>
<evidence type="ECO:0000256" key="2">
    <source>
        <dbReference type="ARBA" id="ARBA00008193"/>
    </source>
</evidence>
<keyword evidence="6 7" id="KW-0472">Membrane</keyword>
<keyword evidence="3" id="KW-1003">Cell membrane</keyword>
<dbReference type="AlphaFoldDB" id="A0A238Z3X2"/>
<dbReference type="RefSeq" id="WP_089323050.1">
    <property type="nucleotide sequence ID" value="NZ_FZOB01000006.1"/>
</dbReference>
<feature type="transmembrane region" description="Helical" evidence="7">
    <location>
        <begin position="57"/>
        <end position="82"/>
    </location>
</feature>
<comment type="subcellular location">
    <subcellularLocation>
        <location evidence="1">Cell membrane</location>
        <topology evidence="1">Multi-pass membrane protein</topology>
    </subcellularLocation>
</comment>
<gene>
    <name evidence="9" type="ORF">SAMN06265340_10615</name>
</gene>
<evidence type="ECO:0000259" key="8">
    <source>
        <dbReference type="Pfam" id="PF03458"/>
    </source>
</evidence>
<dbReference type="GO" id="GO:0005886">
    <property type="term" value="C:plasma membrane"/>
    <property type="evidence" value="ECO:0007669"/>
    <property type="project" value="UniProtKB-SubCell"/>
</dbReference>
<feature type="transmembrane region" description="Helical" evidence="7">
    <location>
        <begin position="177"/>
        <end position="194"/>
    </location>
</feature>
<evidence type="ECO:0000256" key="7">
    <source>
        <dbReference type="SAM" id="Phobius"/>
    </source>
</evidence>
<feature type="domain" description="Glycine transporter" evidence="8">
    <location>
        <begin position="6"/>
        <end position="78"/>
    </location>
</feature>
<dbReference type="EMBL" id="FZOB01000006">
    <property type="protein sequence ID" value="SNR77581.1"/>
    <property type="molecule type" value="Genomic_DNA"/>
</dbReference>
<feature type="transmembrane region" description="Helical" evidence="7">
    <location>
        <begin position="151"/>
        <end position="171"/>
    </location>
</feature>
<feature type="transmembrane region" description="Helical" evidence="7">
    <location>
        <begin position="94"/>
        <end position="112"/>
    </location>
</feature>
<proteinExistence type="inferred from homology"/>
<dbReference type="PANTHER" id="PTHR30506:SF3">
    <property type="entry name" value="UPF0126 INNER MEMBRANE PROTEIN YADS-RELATED"/>
    <property type="match status" value="1"/>
</dbReference>
<protein>
    <submittedName>
        <fullName evidence="9">Uncharacterized membrane protein YeiH</fullName>
    </submittedName>
</protein>
<evidence type="ECO:0000256" key="6">
    <source>
        <dbReference type="ARBA" id="ARBA00023136"/>
    </source>
</evidence>
<evidence type="ECO:0000313" key="10">
    <source>
        <dbReference type="Proteomes" id="UP000198405"/>
    </source>
</evidence>
<evidence type="ECO:0000256" key="5">
    <source>
        <dbReference type="ARBA" id="ARBA00022989"/>
    </source>
</evidence>
<keyword evidence="5 7" id="KW-1133">Transmembrane helix</keyword>
<accession>A0A238Z3X2</accession>
<dbReference type="PANTHER" id="PTHR30506">
    <property type="entry name" value="INNER MEMBRANE PROTEIN"/>
    <property type="match status" value="1"/>
</dbReference>
<feature type="transmembrane region" description="Helical" evidence="7">
    <location>
        <begin position="31"/>
        <end position="51"/>
    </location>
</feature>
<comment type="similarity">
    <text evidence="2">Belongs to the UPF0126 family.</text>
</comment>
<dbReference type="Pfam" id="PF03458">
    <property type="entry name" value="Gly_transporter"/>
    <property type="match status" value="2"/>
</dbReference>
<dbReference type="InterPro" id="IPR005115">
    <property type="entry name" value="Gly_transporter"/>
</dbReference>
<evidence type="ECO:0000256" key="3">
    <source>
        <dbReference type="ARBA" id="ARBA00022475"/>
    </source>
</evidence>
<reference evidence="10" key="1">
    <citation type="submission" date="2017-06" db="EMBL/GenBank/DDBJ databases">
        <authorList>
            <person name="Varghese N."/>
            <person name="Submissions S."/>
        </authorList>
    </citation>
    <scope>NUCLEOTIDE SEQUENCE [LARGE SCALE GENOMIC DNA]</scope>
    <source>
        <strain evidence="10">DSM 15668</strain>
    </source>
</reference>
<organism evidence="9 10">
    <name type="scientific">Desulfurobacterium atlanticum</name>
    <dbReference type="NCBI Taxonomy" id="240169"/>
    <lineage>
        <taxon>Bacteria</taxon>
        <taxon>Pseudomonadati</taxon>
        <taxon>Aquificota</taxon>
        <taxon>Aquificia</taxon>
        <taxon>Desulfurobacteriales</taxon>
        <taxon>Desulfurobacteriaceae</taxon>
        <taxon>Desulfurobacterium</taxon>
    </lineage>
</organism>
<feature type="transmembrane region" description="Helical" evidence="7">
    <location>
        <begin position="118"/>
        <end position="139"/>
    </location>
</feature>
<keyword evidence="4 7" id="KW-0812">Transmembrane</keyword>
<feature type="domain" description="Glycine transporter" evidence="8">
    <location>
        <begin position="94"/>
        <end position="167"/>
    </location>
</feature>
<sequence>MTLFDFFNIIGLVAFAVSGVYKGIKKELDILGISILGFLTAFGGGILRDIIINRIPVVLTGYMDISFATGGIIAGMLFYKIFKKDISTSTTVKIFDAIGLAAFTISGAIVGINAGLNLVGVILLAVLTGTGGGMISDILTGEVPFILKEDVYATCSIAGAFILFTLTKTFGFSPESAGFFSLIFTMALRLTAIYKNWHLPRFE</sequence>
<name>A0A238Z3X2_9BACT</name>